<protein>
    <submittedName>
        <fullName evidence="7">Lytic transglycosylase domain-containing protein</fullName>
    </submittedName>
</protein>
<dbReference type="SUPFAM" id="SSF53955">
    <property type="entry name" value="Lysozyme-like"/>
    <property type="match status" value="1"/>
</dbReference>
<dbReference type="Proteomes" id="UP001259803">
    <property type="component" value="Unassembled WGS sequence"/>
</dbReference>
<accession>A0ABU2ZEQ6</accession>
<feature type="domain" description="Transglycosylase SLT" evidence="6">
    <location>
        <begin position="526"/>
        <end position="631"/>
    </location>
</feature>
<dbReference type="PANTHER" id="PTHR37423">
    <property type="entry name" value="SOLUBLE LYTIC MUREIN TRANSGLYCOSYLASE-RELATED"/>
    <property type="match status" value="1"/>
</dbReference>
<feature type="chain" id="PRO_5046825461" evidence="5">
    <location>
        <begin position="47"/>
        <end position="688"/>
    </location>
</feature>
<name>A0ABU2ZEQ6_9SPHN</name>
<dbReference type="EMBL" id="JAVRHS010000001">
    <property type="protein sequence ID" value="MDT0574846.1"/>
    <property type="molecule type" value="Genomic_DNA"/>
</dbReference>
<dbReference type="PANTHER" id="PTHR37423:SF2">
    <property type="entry name" value="MEMBRANE-BOUND LYTIC MUREIN TRANSGLYCOSYLASE C"/>
    <property type="match status" value="1"/>
</dbReference>
<comment type="similarity">
    <text evidence="1">Belongs to the transglycosylase Slt family.</text>
</comment>
<dbReference type="Gene3D" id="1.25.20.10">
    <property type="entry name" value="Bacterial muramidases"/>
    <property type="match status" value="1"/>
</dbReference>
<organism evidence="7 8">
    <name type="scientific">Croceicoccus esteveae</name>
    <dbReference type="NCBI Taxonomy" id="3075597"/>
    <lineage>
        <taxon>Bacteria</taxon>
        <taxon>Pseudomonadati</taxon>
        <taxon>Pseudomonadota</taxon>
        <taxon>Alphaproteobacteria</taxon>
        <taxon>Sphingomonadales</taxon>
        <taxon>Erythrobacteraceae</taxon>
        <taxon>Croceicoccus</taxon>
    </lineage>
</organism>
<dbReference type="RefSeq" id="WP_311339405.1">
    <property type="nucleotide sequence ID" value="NZ_JAVRHS010000001.1"/>
</dbReference>
<dbReference type="InterPro" id="IPR008258">
    <property type="entry name" value="Transglycosylase_SLT_dom_1"/>
</dbReference>
<dbReference type="InterPro" id="IPR023346">
    <property type="entry name" value="Lysozyme-like_dom_sf"/>
</dbReference>
<evidence type="ECO:0000256" key="5">
    <source>
        <dbReference type="SAM" id="SignalP"/>
    </source>
</evidence>
<evidence type="ECO:0000256" key="3">
    <source>
        <dbReference type="ARBA" id="ARBA00022729"/>
    </source>
</evidence>
<dbReference type="CDD" id="cd13401">
    <property type="entry name" value="Slt70-like"/>
    <property type="match status" value="1"/>
</dbReference>
<evidence type="ECO:0000313" key="7">
    <source>
        <dbReference type="EMBL" id="MDT0574846.1"/>
    </source>
</evidence>
<reference evidence="7 8" key="1">
    <citation type="submission" date="2023-09" db="EMBL/GenBank/DDBJ databases">
        <authorList>
            <person name="Rey-Velasco X."/>
        </authorList>
    </citation>
    <scope>NUCLEOTIDE SEQUENCE [LARGE SCALE GENOMIC DNA]</scope>
    <source>
        <strain evidence="7 8">F390</strain>
    </source>
</reference>
<evidence type="ECO:0000259" key="6">
    <source>
        <dbReference type="Pfam" id="PF01464"/>
    </source>
</evidence>
<keyword evidence="3 5" id="KW-0732">Signal</keyword>
<feature type="signal peptide" evidence="5">
    <location>
        <begin position="1"/>
        <end position="46"/>
    </location>
</feature>
<gene>
    <name evidence="7" type="ORF">RM533_01460</name>
</gene>
<evidence type="ECO:0000256" key="2">
    <source>
        <dbReference type="ARBA" id="ARBA00009387"/>
    </source>
</evidence>
<feature type="region of interest" description="Disordered" evidence="4">
    <location>
        <begin position="1"/>
        <end position="21"/>
    </location>
</feature>
<comment type="similarity">
    <text evidence="2">Belongs to the virb1 family.</text>
</comment>
<keyword evidence="8" id="KW-1185">Reference proteome</keyword>
<dbReference type="SUPFAM" id="SSF48435">
    <property type="entry name" value="Bacterial muramidases"/>
    <property type="match status" value="1"/>
</dbReference>
<evidence type="ECO:0000313" key="8">
    <source>
        <dbReference type="Proteomes" id="UP001259803"/>
    </source>
</evidence>
<dbReference type="Pfam" id="PF01464">
    <property type="entry name" value="SLT"/>
    <property type="match status" value="1"/>
</dbReference>
<comment type="caution">
    <text evidence="7">The sequence shown here is derived from an EMBL/GenBank/DDBJ whole genome shotgun (WGS) entry which is preliminary data.</text>
</comment>
<proteinExistence type="inferred from homology"/>
<dbReference type="Gene3D" id="1.10.530.10">
    <property type="match status" value="1"/>
</dbReference>
<dbReference type="InterPro" id="IPR008939">
    <property type="entry name" value="Lytic_TGlycosylase_superhlx_U"/>
</dbReference>
<evidence type="ECO:0000256" key="1">
    <source>
        <dbReference type="ARBA" id="ARBA00007734"/>
    </source>
</evidence>
<evidence type="ECO:0000256" key="4">
    <source>
        <dbReference type="SAM" id="MobiDB-lite"/>
    </source>
</evidence>
<sequence length="688" mass="75110">MSSMTMQQDRKQFPASRDSTPRARALRSAMVAVLATCMVGSTPLLAQDAQGFGQLTWNPSDWDRARIQHMAMQPGPMALAVGRWNTLTTTRNLGFDAYAEFLLRYPGFPKEELLRARAEDGLEDTYVDPARLVRYFDAFPPVGNAARAQYAIALRALGRSEASGVARAAWRGGTMSPVAEAMLFADYGRDLTPDDHASRMDSLLWQNDRTAAERQIAFVTGPQRSIDMARLAAMQGSTPAALGLTIPPQAYSDPGYIYNRARQMRESGQPGAAQSLLANAPPLTRLPDNPERWLEELRRNAESALKAGDLAMAVRIADRAVEAFAPGTDVSKMSSSIRDDYEKLFYPVGEAALARGDAASAARMFATYGASQRTAPARSKGFYFAGLAAERAGQRDFASREFAAAAGYPDQFYGQLALEKLGRPLTPSRIALPEPSEAARAAFYARPLVQAVSEVGRIGDWKTAVFFFRELAEQAVTDEDFALIAQLARTTGRRDLAVIAGREAATRQVYGFAPHAFPRVDVPLGNNANWSIIHAIARQESQFATDAVSHAGARGLMQLMPGTAQEQAGKMALSYNRAALIDDPQYNIRLGSGYFSRMMDVFGGSYPLAIAAYNAGPGNVGKWLRANGDPRKGQIGWVDWIEAIPFTETRRYVARVLENAAFYDALYPDAGMRSGTYPLSHYMGKQPG</sequence>